<dbReference type="STRING" id="1817814.A2V81_04050"/>
<keyword evidence="2 7" id="KW-0699">rRNA-binding</keyword>
<dbReference type="Proteomes" id="UP000177614">
    <property type="component" value="Unassembled WGS sequence"/>
</dbReference>
<keyword evidence="3 7" id="KW-0694">RNA-binding</keyword>
<dbReference type="GO" id="GO:0003735">
    <property type="term" value="F:structural constituent of ribosome"/>
    <property type="evidence" value="ECO:0007669"/>
    <property type="project" value="InterPro"/>
</dbReference>
<evidence type="ECO:0000313" key="9">
    <source>
        <dbReference type="Proteomes" id="UP000177614"/>
    </source>
</evidence>
<comment type="similarity">
    <text evidence="1 7">Belongs to the universal ribosomal protein uL18 family.</text>
</comment>
<evidence type="ECO:0000313" key="8">
    <source>
        <dbReference type="EMBL" id="OGC81400.1"/>
    </source>
</evidence>
<dbReference type="NCBIfam" id="TIGR00060">
    <property type="entry name" value="L18_bact"/>
    <property type="match status" value="1"/>
</dbReference>
<dbReference type="CDD" id="cd00432">
    <property type="entry name" value="Ribosomal_L18_L5e"/>
    <property type="match status" value="1"/>
</dbReference>
<dbReference type="InterPro" id="IPR005484">
    <property type="entry name" value="Ribosomal_uL18_bac/plant/anim"/>
</dbReference>
<reference evidence="8 9" key="1">
    <citation type="journal article" date="2016" name="Nat. Commun.">
        <title>Thousands of microbial genomes shed light on interconnected biogeochemical processes in an aquifer system.</title>
        <authorList>
            <person name="Anantharaman K."/>
            <person name="Brown C.T."/>
            <person name="Hug L.A."/>
            <person name="Sharon I."/>
            <person name="Castelle C.J."/>
            <person name="Probst A.J."/>
            <person name="Thomas B.C."/>
            <person name="Singh A."/>
            <person name="Wilkins M.J."/>
            <person name="Karaoz U."/>
            <person name="Brodie E.L."/>
            <person name="Williams K.H."/>
            <person name="Hubbard S.S."/>
            <person name="Banfield J.F."/>
        </authorList>
    </citation>
    <scope>NUCLEOTIDE SEQUENCE [LARGE SCALE GENOMIC DNA]</scope>
</reference>
<comment type="subunit">
    <text evidence="7">Part of the 50S ribosomal subunit; part of the 5S rRNA/L5/L18/L25 subcomplex. Contacts the 5S and 23S rRNAs.</text>
</comment>
<proteinExistence type="inferred from homology"/>
<comment type="caution">
    <text evidence="8">The sequence shown here is derived from an EMBL/GenBank/DDBJ whole genome shotgun (WGS) entry which is preliminary data.</text>
</comment>
<accession>A0A1F4XIF2</accession>
<keyword evidence="5 7" id="KW-0687">Ribonucleoprotein</keyword>
<protein>
    <recommendedName>
        <fullName evidence="6 7">Large ribosomal subunit protein uL18</fullName>
    </recommendedName>
</protein>
<evidence type="ECO:0000256" key="2">
    <source>
        <dbReference type="ARBA" id="ARBA00022730"/>
    </source>
</evidence>
<dbReference type="HAMAP" id="MF_01337_B">
    <property type="entry name" value="Ribosomal_uL18_B"/>
    <property type="match status" value="1"/>
</dbReference>
<dbReference type="GO" id="GO:0008097">
    <property type="term" value="F:5S rRNA binding"/>
    <property type="evidence" value="ECO:0007669"/>
    <property type="project" value="TreeGrafter"/>
</dbReference>
<dbReference type="AlphaFoldDB" id="A0A1F4XIF2"/>
<evidence type="ECO:0000256" key="1">
    <source>
        <dbReference type="ARBA" id="ARBA00007116"/>
    </source>
</evidence>
<name>A0A1F4XIF2_9BACT</name>
<keyword evidence="4 7" id="KW-0689">Ribosomal protein</keyword>
<dbReference type="InterPro" id="IPR004389">
    <property type="entry name" value="Ribosomal_uL18_bac-type"/>
</dbReference>
<evidence type="ECO:0000256" key="4">
    <source>
        <dbReference type="ARBA" id="ARBA00022980"/>
    </source>
</evidence>
<dbReference type="EMBL" id="MEWR01000027">
    <property type="protein sequence ID" value="OGC81400.1"/>
    <property type="molecule type" value="Genomic_DNA"/>
</dbReference>
<gene>
    <name evidence="7" type="primary">rplR</name>
    <name evidence="8" type="ORF">A2V81_04050</name>
</gene>
<dbReference type="PANTHER" id="PTHR12899">
    <property type="entry name" value="39S RIBOSOMAL PROTEIN L18, MITOCHONDRIAL"/>
    <property type="match status" value="1"/>
</dbReference>
<organism evidence="8 9">
    <name type="scientific">Candidatus Abawacabacteria bacterium RBG_16_42_10</name>
    <dbReference type="NCBI Taxonomy" id="1817814"/>
    <lineage>
        <taxon>Bacteria</taxon>
        <taxon>Candidatus Abawacaibacteriota</taxon>
    </lineage>
</organism>
<evidence type="ECO:0000256" key="6">
    <source>
        <dbReference type="ARBA" id="ARBA00035197"/>
    </source>
</evidence>
<dbReference type="GO" id="GO:0006412">
    <property type="term" value="P:translation"/>
    <property type="evidence" value="ECO:0007669"/>
    <property type="project" value="UniProtKB-UniRule"/>
</dbReference>
<dbReference type="InterPro" id="IPR057268">
    <property type="entry name" value="Ribosomal_L18"/>
</dbReference>
<dbReference type="SUPFAM" id="SSF53137">
    <property type="entry name" value="Translational machinery components"/>
    <property type="match status" value="1"/>
</dbReference>
<evidence type="ECO:0000256" key="3">
    <source>
        <dbReference type="ARBA" id="ARBA00022884"/>
    </source>
</evidence>
<dbReference type="Gene3D" id="3.30.420.100">
    <property type="match status" value="1"/>
</dbReference>
<sequence>MNKKQLLHSARRARVKAKIVRSNKPRLVVFRSLKYIYGQLIDNNSHKILASANDMKGPAKGTKSDRAKEVGRLLGEKIIAQNIKVIAFDRNGYRYHGRVKALATGLRDTGLQF</sequence>
<evidence type="ECO:0000256" key="5">
    <source>
        <dbReference type="ARBA" id="ARBA00023274"/>
    </source>
</evidence>
<comment type="function">
    <text evidence="7">This is one of the proteins that bind and probably mediate the attachment of the 5S RNA into the large ribosomal subunit, where it forms part of the central protuberance.</text>
</comment>
<dbReference type="PANTHER" id="PTHR12899:SF3">
    <property type="entry name" value="LARGE RIBOSOMAL SUBUNIT PROTEIN UL18M"/>
    <property type="match status" value="1"/>
</dbReference>
<dbReference type="GO" id="GO:0022625">
    <property type="term" value="C:cytosolic large ribosomal subunit"/>
    <property type="evidence" value="ECO:0007669"/>
    <property type="project" value="TreeGrafter"/>
</dbReference>
<dbReference type="Pfam" id="PF00861">
    <property type="entry name" value="Ribosomal_L18p"/>
    <property type="match status" value="1"/>
</dbReference>
<evidence type="ECO:0000256" key="7">
    <source>
        <dbReference type="HAMAP-Rule" id="MF_01337"/>
    </source>
</evidence>